<dbReference type="EMBL" id="CAKMRJ010003334">
    <property type="protein sequence ID" value="CAH1433024.1"/>
    <property type="molecule type" value="Genomic_DNA"/>
</dbReference>
<name>A0AAU9N9E6_9ASTR</name>
<organism evidence="2 3">
    <name type="scientific">Lactuca virosa</name>
    <dbReference type="NCBI Taxonomy" id="75947"/>
    <lineage>
        <taxon>Eukaryota</taxon>
        <taxon>Viridiplantae</taxon>
        <taxon>Streptophyta</taxon>
        <taxon>Embryophyta</taxon>
        <taxon>Tracheophyta</taxon>
        <taxon>Spermatophyta</taxon>
        <taxon>Magnoliopsida</taxon>
        <taxon>eudicotyledons</taxon>
        <taxon>Gunneridae</taxon>
        <taxon>Pentapetalae</taxon>
        <taxon>asterids</taxon>
        <taxon>campanulids</taxon>
        <taxon>Asterales</taxon>
        <taxon>Asteraceae</taxon>
        <taxon>Cichorioideae</taxon>
        <taxon>Cichorieae</taxon>
        <taxon>Lactucinae</taxon>
        <taxon>Lactuca</taxon>
    </lineage>
</organism>
<protein>
    <submittedName>
        <fullName evidence="2">Uncharacterized protein</fullName>
    </submittedName>
</protein>
<sequence length="71" mass="8105">MCIIKIFNHLLSVSIIVLLLQLHVNPINFLSLFFSLPLFTFSSSFINSDHRQSSSKTSNLIRHVQESLVAF</sequence>
<evidence type="ECO:0000313" key="2">
    <source>
        <dbReference type="EMBL" id="CAH1433024.1"/>
    </source>
</evidence>
<proteinExistence type="predicted"/>
<evidence type="ECO:0000313" key="3">
    <source>
        <dbReference type="Proteomes" id="UP001157418"/>
    </source>
</evidence>
<reference evidence="2 3" key="1">
    <citation type="submission" date="2022-01" db="EMBL/GenBank/DDBJ databases">
        <authorList>
            <person name="Xiong W."/>
            <person name="Schranz E."/>
        </authorList>
    </citation>
    <scope>NUCLEOTIDE SEQUENCE [LARGE SCALE GENOMIC DNA]</scope>
</reference>
<feature type="transmembrane region" description="Helical" evidence="1">
    <location>
        <begin position="7"/>
        <end position="23"/>
    </location>
</feature>
<keyword evidence="1" id="KW-1133">Transmembrane helix</keyword>
<dbReference type="Proteomes" id="UP001157418">
    <property type="component" value="Unassembled WGS sequence"/>
</dbReference>
<comment type="caution">
    <text evidence="2">The sequence shown here is derived from an EMBL/GenBank/DDBJ whole genome shotgun (WGS) entry which is preliminary data.</text>
</comment>
<keyword evidence="3" id="KW-1185">Reference proteome</keyword>
<dbReference type="AlphaFoldDB" id="A0AAU9N9E6"/>
<accession>A0AAU9N9E6</accession>
<evidence type="ECO:0000256" key="1">
    <source>
        <dbReference type="SAM" id="Phobius"/>
    </source>
</evidence>
<keyword evidence="1" id="KW-0812">Transmembrane</keyword>
<keyword evidence="1" id="KW-0472">Membrane</keyword>
<gene>
    <name evidence="2" type="ORF">LVIROSA_LOCUS19636</name>
</gene>
<feature type="transmembrane region" description="Helical" evidence="1">
    <location>
        <begin position="29"/>
        <end position="46"/>
    </location>
</feature>